<protein>
    <recommendedName>
        <fullName evidence="3">DUF721 domain-containing protein</fullName>
    </recommendedName>
</protein>
<sequence>MFNISNFLEKFKNITPPNKFIKDIFISVVKNTTNILLKKNDLDVRNGTIFISTDPIIKNEIFLQKDEIMKQIVKNLNKYKKTIRDMR</sequence>
<dbReference type="EMBL" id="PFAA01000051">
    <property type="protein sequence ID" value="PIT96529.1"/>
    <property type="molecule type" value="Genomic_DNA"/>
</dbReference>
<dbReference type="Proteomes" id="UP000230481">
    <property type="component" value="Unassembled WGS sequence"/>
</dbReference>
<organism evidence="1 2">
    <name type="scientific">Candidatus Campbellbacteria bacterium CG10_big_fil_rev_8_21_14_0_10_35_52</name>
    <dbReference type="NCBI Taxonomy" id="1974527"/>
    <lineage>
        <taxon>Bacteria</taxon>
        <taxon>Candidatus Campbelliibacteriota</taxon>
    </lineage>
</organism>
<dbReference type="AlphaFoldDB" id="A0A2M6WUP9"/>
<evidence type="ECO:0000313" key="1">
    <source>
        <dbReference type="EMBL" id="PIT96529.1"/>
    </source>
</evidence>
<reference evidence="2" key="1">
    <citation type="submission" date="2017-09" db="EMBL/GenBank/DDBJ databases">
        <title>Depth-based differentiation of microbial function through sediment-hosted aquifers and enrichment of novel symbionts in the deep terrestrial subsurface.</title>
        <authorList>
            <person name="Probst A.J."/>
            <person name="Ladd B."/>
            <person name="Jarett J.K."/>
            <person name="Geller-Mcgrath D.E."/>
            <person name="Sieber C.M.K."/>
            <person name="Emerson J.B."/>
            <person name="Anantharaman K."/>
            <person name="Thomas B.C."/>
            <person name="Malmstrom R."/>
            <person name="Stieglmeier M."/>
            <person name="Klingl A."/>
            <person name="Woyke T."/>
            <person name="Ryan C.M."/>
            <person name="Banfield J.F."/>
        </authorList>
    </citation>
    <scope>NUCLEOTIDE SEQUENCE [LARGE SCALE GENOMIC DNA]</scope>
</reference>
<name>A0A2M6WUP9_9BACT</name>
<gene>
    <name evidence="1" type="ORF">COT82_02735</name>
</gene>
<comment type="caution">
    <text evidence="1">The sequence shown here is derived from an EMBL/GenBank/DDBJ whole genome shotgun (WGS) entry which is preliminary data.</text>
</comment>
<accession>A0A2M6WUP9</accession>
<proteinExistence type="predicted"/>
<evidence type="ECO:0008006" key="3">
    <source>
        <dbReference type="Google" id="ProtNLM"/>
    </source>
</evidence>
<evidence type="ECO:0000313" key="2">
    <source>
        <dbReference type="Proteomes" id="UP000230481"/>
    </source>
</evidence>